<evidence type="ECO:0000256" key="1">
    <source>
        <dbReference type="SAM" id="MobiDB-lite"/>
    </source>
</evidence>
<feature type="region of interest" description="Disordered" evidence="1">
    <location>
        <begin position="558"/>
        <end position="577"/>
    </location>
</feature>
<protein>
    <submittedName>
        <fullName evidence="3">Uncharacterized protein</fullName>
    </submittedName>
</protein>
<feature type="transmembrane region" description="Helical" evidence="2">
    <location>
        <begin position="138"/>
        <end position="161"/>
    </location>
</feature>
<feature type="compositionally biased region" description="Low complexity" evidence="1">
    <location>
        <begin position="694"/>
        <end position="707"/>
    </location>
</feature>
<feature type="transmembrane region" description="Helical" evidence="2">
    <location>
        <begin position="217"/>
        <end position="242"/>
    </location>
</feature>
<proteinExistence type="predicted"/>
<dbReference type="Proteomes" id="UP001186944">
    <property type="component" value="Unassembled WGS sequence"/>
</dbReference>
<feature type="transmembrane region" description="Helical" evidence="2">
    <location>
        <begin position="385"/>
        <end position="411"/>
    </location>
</feature>
<evidence type="ECO:0000256" key="2">
    <source>
        <dbReference type="SAM" id="Phobius"/>
    </source>
</evidence>
<feature type="transmembrane region" description="Helical" evidence="2">
    <location>
        <begin position="177"/>
        <end position="197"/>
    </location>
</feature>
<evidence type="ECO:0000313" key="3">
    <source>
        <dbReference type="EMBL" id="KAK3090786.1"/>
    </source>
</evidence>
<comment type="caution">
    <text evidence="3">The sequence shown here is derived from an EMBL/GenBank/DDBJ whole genome shotgun (WGS) entry which is preliminary data.</text>
</comment>
<keyword evidence="2" id="KW-0812">Transmembrane</keyword>
<name>A0AA88XZ14_PINIB</name>
<feature type="compositionally biased region" description="Polar residues" evidence="1">
    <location>
        <begin position="608"/>
        <end position="631"/>
    </location>
</feature>
<gene>
    <name evidence="3" type="ORF">FSP39_014618</name>
</gene>
<sequence length="770" mass="88073">MKKQKEVEPLLVSGKFDFNPKGKVRHGGMIIPEEKIEIDDDFEDEILVTEKRRKRRVSLIWQDFLLLTLEFLQFLAVLLSMSLRWTWPQIFLSNSYFIFLFNLDVYEFVKMHKDGVYISVQNYYTPSSTVPVNYGHIAIAWFAATASILLIYCLIYAVLYWRQHRKFLTIFAWQRRIYFVILQALTIPVGTFIAHGLQCNDSQQVDVINEFTCQQGLHWLLITFGILLAVVFFIVFPVFIIYKTRQEALGSCSKHHESFLLLKETEYKVGLNKSWLMSDMYLFSSFKYWGLYHRAVVQWLKMIIIIILFAAFSDTKAQSISVTVFFYLYAVGFTFLRPYRLGLFNFFMVFSYLCLGSLALIGAMATSFNVYTLSTPWLLPQYCKWILAAILVAWLACWICILLYLGVRAILYQTGKIKTPMWPTFSTSENDQLSCETKKFLKTFLRARFVLEKTQRYPAMFAPVHDLARQIQILNAYCREAEFLGDALHGTMWDLLDEMIEIHSKLTIRSLFAGVFLNGRAEKVRKTQLLTKPNLEKIWNEAPFDKEEEEEDGYFEDLYPDPKEIESDSSIDLSMDSSEIEEEETFTSMMERLHEEEEIQANLLRPETASSGQKSRPNSARSRTSTTQGQENKGFVFGEDPDTFHSKLEFRPGSSASKTAKPSSPGTGESRPGSGHKEGVSSRPGSGHKEDVSSRPGSGQGSSPLPGQVDDLDDNHADDEGGEGSQSEVISAAEKVVAMEIAGQMKGEKTKKKRKHSTKKSKANRNESEA</sequence>
<feature type="transmembrane region" description="Helical" evidence="2">
    <location>
        <begin position="64"/>
        <end position="87"/>
    </location>
</feature>
<keyword evidence="4" id="KW-1185">Reference proteome</keyword>
<accession>A0AA88XZ14</accession>
<feature type="transmembrane region" description="Helical" evidence="2">
    <location>
        <begin position="291"/>
        <end position="312"/>
    </location>
</feature>
<feature type="compositionally biased region" description="Low complexity" evidence="1">
    <location>
        <begin position="568"/>
        <end position="577"/>
    </location>
</feature>
<dbReference type="AlphaFoldDB" id="A0AA88XZ14"/>
<feature type="transmembrane region" description="Helical" evidence="2">
    <location>
        <begin position="318"/>
        <end position="336"/>
    </location>
</feature>
<evidence type="ECO:0000313" key="4">
    <source>
        <dbReference type="Proteomes" id="UP001186944"/>
    </source>
</evidence>
<dbReference type="EMBL" id="VSWD01000010">
    <property type="protein sequence ID" value="KAK3090786.1"/>
    <property type="molecule type" value="Genomic_DNA"/>
</dbReference>
<keyword evidence="2" id="KW-0472">Membrane</keyword>
<feature type="region of interest" description="Disordered" evidence="1">
    <location>
        <begin position="603"/>
        <end position="770"/>
    </location>
</feature>
<keyword evidence="2" id="KW-1133">Transmembrane helix</keyword>
<feature type="compositionally biased region" description="Low complexity" evidence="1">
    <location>
        <begin position="653"/>
        <end position="666"/>
    </location>
</feature>
<feature type="compositionally biased region" description="Basic residues" evidence="1">
    <location>
        <begin position="749"/>
        <end position="763"/>
    </location>
</feature>
<feature type="transmembrane region" description="Helical" evidence="2">
    <location>
        <begin position="343"/>
        <end position="365"/>
    </location>
</feature>
<organism evidence="3 4">
    <name type="scientific">Pinctada imbricata</name>
    <name type="common">Atlantic pearl-oyster</name>
    <name type="synonym">Pinctada martensii</name>
    <dbReference type="NCBI Taxonomy" id="66713"/>
    <lineage>
        <taxon>Eukaryota</taxon>
        <taxon>Metazoa</taxon>
        <taxon>Spiralia</taxon>
        <taxon>Lophotrochozoa</taxon>
        <taxon>Mollusca</taxon>
        <taxon>Bivalvia</taxon>
        <taxon>Autobranchia</taxon>
        <taxon>Pteriomorphia</taxon>
        <taxon>Pterioida</taxon>
        <taxon>Pterioidea</taxon>
        <taxon>Pteriidae</taxon>
        <taxon>Pinctada</taxon>
    </lineage>
</organism>
<reference evidence="3" key="1">
    <citation type="submission" date="2019-08" db="EMBL/GenBank/DDBJ databases">
        <title>The improved chromosome-level genome for the pearl oyster Pinctada fucata martensii using PacBio sequencing and Hi-C.</title>
        <authorList>
            <person name="Zheng Z."/>
        </authorList>
    </citation>
    <scope>NUCLEOTIDE SEQUENCE</scope>
    <source>
        <strain evidence="3">ZZ-2019</strain>
        <tissue evidence="3">Adductor muscle</tissue>
    </source>
</reference>